<dbReference type="InterPro" id="IPR038718">
    <property type="entry name" value="SNF2-like_sf"/>
</dbReference>
<dbReference type="SMART" id="SM00487">
    <property type="entry name" value="DEXDc"/>
    <property type="match status" value="1"/>
</dbReference>
<keyword evidence="1" id="KW-0378">Hydrolase</keyword>
<proteinExistence type="predicted"/>
<name>A0A291QRD6_9BACT</name>
<dbReference type="Gene3D" id="3.40.50.300">
    <property type="entry name" value="P-loop containing nucleotide triphosphate hydrolases"/>
    <property type="match status" value="1"/>
</dbReference>
<dbReference type="InterPro" id="IPR007527">
    <property type="entry name" value="Znf_SWIM"/>
</dbReference>
<dbReference type="Proteomes" id="UP000220133">
    <property type="component" value="Chromosome"/>
</dbReference>
<dbReference type="PROSITE" id="PS51192">
    <property type="entry name" value="HELICASE_ATP_BIND_1"/>
    <property type="match status" value="1"/>
</dbReference>
<dbReference type="CDD" id="cd18012">
    <property type="entry name" value="DEXQc_arch_SWI2_SNF2"/>
    <property type="match status" value="1"/>
</dbReference>
<dbReference type="InterPro" id="IPR014001">
    <property type="entry name" value="Helicase_ATP-bd"/>
</dbReference>
<organism evidence="6 7">
    <name type="scientific">Chitinophaga caeni</name>
    <dbReference type="NCBI Taxonomy" id="2029983"/>
    <lineage>
        <taxon>Bacteria</taxon>
        <taxon>Pseudomonadati</taxon>
        <taxon>Bacteroidota</taxon>
        <taxon>Chitinophagia</taxon>
        <taxon>Chitinophagales</taxon>
        <taxon>Chitinophagaceae</taxon>
        <taxon>Chitinophaga</taxon>
    </lineage>
</organism>
<dbReference type="OrthoDB" id="9760715at2"/>
<accession>A0A291QRD6</accession>
<dbReference type="GO" id="GO:0008270">
    <property type="term" value="F:zinc ion binding"/>
    <property type="evidence" value="ECO:0007669"/>
    <property type="project" value="UniProtKB-KW"/>
</dbReference>
<keyword evidence="6" id="KW-0067">ATP-binding</keyword>
<keyword evidence="7" id="KW-1185">Reference proteome</keyword>
<dbReference type="Gene3D" id="3.40.50.10810">
    <property type="entry name" value="Tandem AAA-ATPase domain"/>
    <property type="match status" value="1"/>
</dbReference>
<keyword evidence="2" id="KW-0862">Zinc</keyword>
<dbReference type="RefSeq" id="WP_098192946.1">
    <property type="nucleotide sequence ID" value="NZ_CP023777.1"/>
</dbReference>
<dbReference type="InterPro" id="IPR049730">
    <property type="entry name" value="SNF2/RAD54-like_C"/>
</dbReference>
<reference evidence="6 7" key="1">
    <citation type="submission" date="2017-10" db="EMBL/GenBank/DDBJ databases">
        <title>Paenichitinophaga pekingensis gen. nov., sp. nov., isolated from activated sludge.</title>
        <authorList>
            <person name="Jin D."/>
            <person name="Kong X."/>
            <person name="Deng Y."/>
            <person name="Bai Z."/>
        </authorList>
    </citation>
    <scope>NUCLEOTIDE SEQUENCE [LARGE SCALE GENOMIC DNA]</scope>
    <source>
        <strain evidence="6 7">13</strain>
    </source>
</reference>
<dbReference type="InterPro" id="IPR027417">
    <property type="entry name" value="P-loop_NTPase"/>
</dbReference>
<keyword evidence="2" id="KW-0863">Zinc-finger</keyword>
<dbReference type="SUPFAM" id="SSF52540">
    <property type="entry name" value="P-loop containing nucleoside triphosphate hydrolases"/>
    <property type="match status" value="2"/>
</dbReference>
<protein>
    <submittedName>
        <fullName evidence="6">Helicase SNF2</fullName>
    </submittedName>
</protein>
<dbReference type="Pfam" id="PF00176">
    <property type="entry name" value="SNF2-rel_dom"/>
    <property type="match status" value="1"/>
</dbReference>
<evidence type="ECO:0000256" key="1">
    <source>
        <dbReference type="ARBA" id="ARBA00022801"/>
    </source>
</evidence>
<feature type="domain" description="Helicase C-terminal" evidence="5">
    <location>
        <begin position="1075"/>
        <end position="1228"/>
    </location>
</feature>
<evidence type="ECO:0000313" key="6">
    <source>
        <dbReference type="EMBL" id="ATL46558.1"/>
    </source>
</evidence>
<dbReference type="GO" id="GO:0005524">
    <property type="term" value="F:ATP binding"/>
    <property type="evidence" value="ECO:0007669"/>
    <property type="project" value="InterPro"/>
</dbReference>
<dbReference type="KEGG" id="cbae:COR50_04840"/>
<evidence type="ECO:0000256" key="2">
    <source>
        <dbReference type="PROSITE-ProRule" id="PRU00325"/>
    </source>
</evidence>
<dbReference type="AlphaFoldDB" id="A0A291QRD6"/>
<dbReference type="SMART" id="SM00490">
    <property type="entry name" value="HELICc"/>
    <property type="match status" value="1"/>
</dbReference>
<feature type="domain" description="Helicase ATP-binding" evidence="4">
    <location>
        <begin position="792"/>
        <end position="951"/>
    </location>
</feature>
<sequence>MSLPHLLKYIYNNGTDEVIRRGKRIFASGGVELIEADPVLKSASFRVKSDTHANYYRVSVNKYHDSSAISVRCQCPYNLGEICRHEAAALFQLQEMLDKNHFENFDSQYDQQHTVIKMRTIDLKTIKLLTSSNIFADAEKLLRKYHPTIVSAKDEKVEAMLELPNETYQLIIQKNEERNFDTHCQCDEHEFALCVHKTALFLHLLNQYGPYYFDSLRNWDKEKNKLLSLYGYSLEDNLDGKFAFSYNNGKPFLRVLDPSIKKVESAMPSPKEEPPTQTIAPSKRIGVVLNANETLYPYFSVDLITGEANEEGDAFVTLISKLDLTKYIDYYQFKEQDREVIAPTRKLQQSEINKFLNKNSPFAGIWDNIIHESGDSLPTDTKELILEYLHPKLVKYFNQLSEQPLVFILKERQAFKTKSLLPVNITGELLQISLHTKVEGDQVIITASVQIEDEEVNLADNEWSSPMVFIHNSDAYLFKIPFDALQAELYQNQGNVKVPLSGWGQYLNENLLPLGKDYPISFDPALMAEVSGEIPEYRVQLKEIGDTFVIQPTFNYRGHDVEWNNETQITIQEDNKVLVIHRNKEAEEEFIQKLRGLHTSFAAPTNFNYFYLRSKEALVNNWFFNFFDTLKEMNVRVFGFDNLRNFRFNTHKPVTNLQVSSGIDWFDAQVEVVYGDQKVSIKDIKKALANKQNYVQLADGTLGLLPEEWLKKYSLLFKIGEEKDKGGLKLSKYNFNVIDELYEFIDDEQVLRELDEKRTKLVQFDEIRHQPLPGNVNASLRPYQESGFQWLNYLDEVKWGGILADDMGLGKTIQTLTFIQHYKNKHGRCLTLVVCPTTLIYNWENEIKKFTPTIVHHIHHGPARIKSPEALRPFDVIITTYGTLRSDIQMFMKLEFDYVILDESQAIKNPQSKVTKAAQLLHTKNRLALSGTPMQNNTFDIYAQMNFLNPGMLGSIDFFRNEFATPIDKFQDEERKDHLRKLIYPFILRRTKEQVAKDLPEKIETVIFCEMDHEQRQIYDAYRNTYRSKILGVIEEQGMERSQLTILQGLMKLRQICDSPAILNETEQYPNHSVKLHELTREMSENISNHKVLVFSQFLGMLGLIKEKLIAQKIPFEYFDGSTSTTERERAIQNFQQNSECRVFLISLKAGGVGLNLTAADYVYIVDPWWNPAVEQQAIDRTHRIGQTKNIFAYRMICKDTVEEKILELQERKKSLVKEIVADENGFVKKLTKEDVMYLFS</sequence>
<evidence type="ECO:0000259" key="3">
    <source>
        <dbReference type="PROSITE" id="PS50966"/>
    </source>
</evidence>
<dbReference type="PANTHER" id="PTHR10799">
    <property type="entry name" value="SNF2/RAD54 HELICASE FAMILY"/>
    <property type="match status" value="1"/>
</dbReference>
<dbReference type="GO" id="GO:0016787">
    <property type="term" value="F:hydrolase activity"/>
    <property type="evidence" value="ECO:0007669"/>
    <property type="project" value="UniProtKB-KW"/>
</dbReference>
<dbReference type="Pfam" id="PF00271">
    <property type="entry name" value="Helicase_C"/>
    <property type="match status" value="1"/>
</dbReference>
<keyword evidence="6" id="KW-0547">Nucleotide-binding</keyword>
<dbReference type="PROSITE" id="PS50966">
    <property type="entry name" value="ZF_SWIM"/>
    <property type="match status" value="1"/>
</dbReference>
<gene>
    <name evidence="6" type="ORF">COR50_04840</name>
</gene>
<dbReference type="CDD" id="cd18793">
    <property type="entry name" value="SF2_C_SNF"/>
    <property type="match status" value="1"/>
</dbReference>
<evidence type="ECO:0000313" key="7">
    <source>
        <dbReference type="Proteomes" id="UP000220133"/>
    </source>
</evidence>
<keyword evidence="2" id="KW-0479">Metal-binding</keyword>
<dbReference type="InterPro" id="IPR000330">
    <property type="entry name" value="SNF2_N"/>
</dbReference>
<dbReference type="InterPro" id="IPR001650">
    <property type="entry name" value="Helicase_C-like"/>
</dbReference>
<dbReference type="EMBL" id="CP023777">
    <property type="protein sequence ID" value="ATL46558.1"/>
    <property type="molecule type" value="Genomic_DNA"/>
</dbReference>
<evidence type="ECO:0000259" key="5">
    <source>
        <dbReference type="PROSITE" id="PS51194"/>
    </source>
</evidence>
<evidence type="ECO:0000259" key="4">
    <source>
        <dbReference type="PROSITE" id="PS51192"/>
    </source>
</evidence>
<dbReference type="PROSITE" id="PS51194">
    <property type="entry name" value="HELICASE_CTER"/>
    <property type="match status" value="1"/>
</dbReference>
<keyword evidence="6" id="KW-0347">Helicase</keyword>
<dbReference type="GO" id="GO:0004386">
    <property type="term" value="F:helicase activity"/>
    <property type="evidence" value="ECO:0007669"/>
    <property type="project" value="UniProtKB-KW"/>
</dbReference>
<feature type="domain" description="SWIM-type" evidence="3">
    <location>
        <begin position="56"/>
        <end position="94"/>
    </location>
</feature>